<dbReference type="Pfam" id="PF06855">
    <property type="entry name" value="YozE_SAM_like"/>
    <property type="match status" value="1"/>
</dbReference>
<comment type="similarity">
    <text evidence="1">Belongs to the UPF0346 family.</text>
</comment>
<dbReference type="PIRSF" id="PIRSF037262">
    <property type="entry name" value="UCP037262"/>
    <property type="match status" value="1"/>
</dbReference>
<proteinExistence type="inferred from homology"/>
<evidence type="ECO:0000313" key="4">
    <source>
        <dbReference type="Proteomes" id="UP001596147"/>
    </source>
</evidence>
<dbReference type="EMBL" id="JBHSMC010000001">
    <property type="protein sequence ID" value="MFC5463355.1"/>
    <property type="molecule type" value="Genomic_DNA"/>
</dbReference>
<sequence>MNKSFYHFLMKFRQPSANDELSSFANAAYKDHSFPKQSSDYQELSDYLELNVDYLPTVAFFDYVWELYVESESK</sequence>
<dbReference type="RefSeq" id="WP_144919899.1">
    <property type="nucleotide sequence ID" value="NZ_JBHSMC010000001.1"/>
</dbReference>
<comment type="caution">
    <text evidence="3">The sequence shown here is derived from an EMBL/GenBank/DDBJ whole genome shotgun (WGS) entry which is preliminary data.</text>
</comment>
<dbReference type="InterPro" id="IPR023089">
    <property type="entry name" value="YozE_SAM-like"/>
</dbReference>
<dbReference type="InterPro" id="IPR036806">
    <property type="entry name" value="YozE_SAM-like_sf"/>
</dbReference>
<name>A0ABW0LBS4_9BACI</name>
<dbReference type="HAMAP" id="MF_01538">
    <property type="entry name" value="UPF0346"/>
    <property type="match status" value="1"/>
</dbReference>
<evidence type="ECO:0000313" key="3">
    <source>
        <dbReference type="EMBL" id="MFC5463355.1"/>
    </source>
</evidence>
<accession>A0ABW0LBS4</accession>
<gene>
    <name evidence="3" type="ORF">ACFPM4_01165</name>
</gene>
<evidence type="ECO:0000256" key="1">
    <source>
        <dbReference type="HAMAP-Rule" id="MF_01538"/>
    </source>
</evidence>
<dbReference type="InterPro" id="IPR010673">
    <property type="entry name" value="UPF0346"/>
</dbReference>
<dbReference type="Gene3D" id="1.10.150.260">
    <property type="entry name" value="YozE SAM-like"/>
    <property type="match status" value="1"/>
</dbReference>
<dbReference type="NCBIfam" id="NF010193">
    <property type="entry name" value="PRK13672.1"/>
    <property type="match status" value="1"/>
</dbReference>
<evidence type="ECO:0000259" key="2">
    <source>
        <dbReference type="Pfam" id="PF06855"/>
    </source>
</evidence>
<protein>
    <recommendedName>
        <fullName evidence="1">UPF0346 protein ACFPM4_01165</fullName>
    </recommendedName>
</protein>
<keyword evidence="4" id="KW-1185">Reference proteome</keyword>
<reference evidence="4" key="1">
    <citation type="journal article" date="2019" name="Int. J. Syst. Evol. Microbiol.">
        <title>The Global Catalogue of Microorganisms (GCM) 10K type strain sequencing project: providing services to taxonomists for standard genome sequencing and annotation.</title>
        <authorList>
            <consortium name="The Broad Institute Genomics Platform"/>
            <consortium name="The Broad Institute Genome Sequencing Center for Infectious Disease"/>
            <person name="Wu L."/>
            <person name="Ma J."/>
        </authorList>
    </citation>
    <scope>NUCLEOTIDE SEQUENCE [LARGE SCALE GENOMIC DNA]</scope>
    <source>
        <strain evidence="4">CGMCC 1.12237</strain>
    </source>
</reference>
<organism evidence="3 4">
    <name type="scientific">Lederbergia graminis</name>
    <dbReference type="NCBI Taxonomy" id="735518"/>
    <lineage>
        <taxon>Bacteria</taxon>
        <taxon>Bacillati</taxon>
        <taxon>Bacillota</taxon>
        <taxon>Bacilli</taxon>
        <taxon>Bacillales</taxon>
        <taxon>Bacillaceae</taxon>
        <taxon>Lederbergia</taxon>
    </lineage>
</organism>
<dbReference type="Proteomes" id="UP001596147">
    <property type="component" value="Unassembled WGS sequence"/>
</dbReference>
<feature type="domain" description="YozE SAM-like" evidence="2">
    <location>
        <begin position="4"/>
        <end position="69"/>
    </location>
</feature>
<dbReference type="SUPFAM" id="SSF140652">
    <property type="entry name" value="YozE-like"/>
    <property type="match status" value="1"/>
</dbReference>